<gene>
    <name evidence="3" type="ORF">ACFPKY_21620</name>
</gene>
<dbReference type="PANTHER" id="PTHR34383:SF3">
    <property type="entry name" value="POLYPHOSPHATE:AMP PHOSPHOTRANSFERASE"/>
    <property type="match status" value="1"/>
</dbReference>
<dbReference type="GO" id="GO:0016301">
    <property type="term" value="F:kinase activity"/>
    <property type="evidence" value="ECO:0007669"/>
    <property type="project" value="UniProtKB-KW"/>
</dbReference>
<keyword evidence="4" id="KW-1185">Reference proteome</keyword>
<dbReference type="SUPFAM" id="SSF52540">
    <property type="entry name" value="P-loop containing nucleoside triphosphate hydrolases"/>
    <property type="match status" value="1"/>
</dbReference>
<dbReference type="RefSeq" id="WP_345182218.1">
    <property type="nucleotide sequence ID" value="NZ_BAABFQ010000010.1"/>
</dbReference>
<dbReference type="Pfam" id="PF03976">
    <property type="entry name" value="PPK2"/>
    <property type="match status" value="1"/>
</dbReference>
<dbReference type="InterPro" id="IPR022488">
    <property type="entry name" value="PPK2-related"/>
</dbReference>
<dbReference type="InterPro" id="IPR027417">
    <property type="entry name" value="P-loop_NTPase"/>
</dbReference>
<keyword evidence="3" id="KW-0418">Kinase</keyword>
<feature type="region of interest" description="Disordered" evidence="1">
    <location>
        <begin position="1"/>
        <end position="25"/>
    </location>
</feature>
<evidence type="ECO:0000256" key="1">
    <source>
        <dbReference type="SAM" id="MobiDB-lite"/>
    </source>
</evidence>
<dbReference type="EMBL" id="JBHSMD010000011">
    <property type="protein sequence ID" value="MFC5495719.1"/>
    <property type="molecule type" value="Genomic_DNA"/>
</dbReference>
<keyword evidence="3" id="KW-0808">Transferase</keyword>
<evidence type="ECO:0000313" key="4">
    <source>
        <dbReference type="Proteomes" id="UP001595956"/>
    </source>
</evidence>
<proteinExistence type="predicted"/>
<dbReference type="PANTHER" id="PTHR34383">
    <property type="entry name" value="POLYPHOSPHATE:AMP PHOSPHOTRANSFERASE-RELATED"/>
    <property type="match status" value="1"/>
</dbReference>
<dbReference type="Proteomes" id="UP001595956">
    <property type="component" value="Unassembled WGS sequence"/>
</dbReference>
<accession>A0ABW0N513</accession>
<evidence type="ECO:0000259" key="2">
    <source>
        <dbReference type="Pfam" id="PF03976"/>
    </source>
</evidence>
<dbReference type="NCBIfam" id="TIGR03709">
    <property type="entry name" value="PPK2_rel_1"/>
    <property type="match status" value="1"/>
</dbReference>
<name>A0ABW0N513_9ACTN</name>
<sequence length="290" mass="32715">MTPHPLQLAPGPVDLTAIPTDTTPGWTRGKKAGQLAMEEHGPELADLQERLYAGGRAETSRRRVLLVLQGLDTSGKGGVVRHTVGLVDPQGVRITSFKKPTPEELEHDFLWRVRRALPEPGYLGVFDRSHYEDVLVARVEGLASPDEVASRYARINDFERELVEGGTVVVKCLLHISREEQKERLLARLDDPSKHWKYNPGDLDVRARWDDYRTAYELALQRTNTDHAPWYVVPSDKKWYRNLAVGQLLMAALRGLELTWPAADFDVAGERARLLSEDAQIEPRADARTE</sequence>
<feature type="domain" description="Polyphosphate kinase-2-related" evidence="2">
    <location>
        <begin position="37"/>
        <end position="253"/>
    </location>
</feature>
<reference evidence="4" key="1">
    <citation type="journal article" date="2019" name="Int. J. Syst. Evol. Microbiol.">
        <title>The Global Catalogue of Microorganisms (GCM) 10K type strain sequencing project: providing services to taxonomists for standard genome sequencing and annotation.</title>
        <authorList>
            <consortium name="The Broad Institute Genomics Platform"/>
            <consortium name="The Broad Institute Genome Sequencing Center for Infectious Disease"/>
            <person name="Wu L."/>
            <person name="Ma J."/>
        </authorList>
    </citation>
    <scope>NUCLEOTIDE SEQUENCE [LARGE SCALE GENOMIC DNA]</scope>
    <source>
        <strain evidence="4">KACC 13778</strain>
    </source>
</reference>
<organism evidence="3 4">
    <name type="scientific">Nocardioides caricicola</name>
    <dbReference type="NCBI Taxonomy" id="634770"/>
    <lineage>
        <taxon>Bacteria</taxon>
        <taxon>Bacillati</taxon>
        <taxon>Actinomycetota</taxon>
        <taxon>Actinomycetes</taxon>
        <taxon>Propionibacteriales</taxon>
        <taxon>Nocardioidaceae</taxon>
        <taxon>Nocardioides</taxon>
    </lineage>
</organism>
<comment type="caution">
    <text evidence="3">The sequence shown here is derived from an EMBL/GenBank/DDBJ whole genome shotgun (WGS) entry which is preliminary data.</text>
</comment>
<dbReference type="InterPro" id="IPR022300">
    <property type="entry name" value="PPK2-rel_1"/>
</dbReference>
<protein>
    <submittedName>
        <fullName evidence="3">PPK2 family polyphosphate kinase</fullName>
    </submittedName>
</protein>
<evidence type="ECO:0000313" key="3">
    <source>
        <dbReference type="EMBL" id="MFC5495719.1"/>
    </source>
</evidence>
<dbReference type="Gene3D" id="3.40.50.300">
    <property type="entry name" value="P-loop containing nucleotide triphosphate hydrolases"/>
    <property type="match status" value="1"/>
</dbReference>